<dbReference type="Proteomes" id="UP001156882">
    <property type="component" value="Unassembled WGS sequence"/>
</dbReference>
<dbReference type="Pfam" id="PF09351">
    <property type="entry name" value="DUF1993"/>
    <property type="match status" value="1"/>
</dbReference>
<dbReference type="InterPro" id="IPR018531">
    <property type="entry name" value="DUF1993"/>
</dbReference>
<organism evidence="1 2">
    <name type="scientific">Labrys miyagiensis</name>
    <dbReference type="NCBI Taxonomy" id="346912"/>
    <lineage>
        <taxon>Bacteria</taxon>
        <taxon>Pseudomonadati</taxon>
        <taxon>Pseudomonadota</taxon>
        <taxon>Alphaproteobacteria</taxon>
        <taxon>Hyphomicrobiales</taxon>
        <taxon>Xanthobacteraceae</taxon>
        <taxon>Labrys</taxon>
    </lineage>
</organism>
<dbReference type="InterPro" id="IPR034660">
    <property type="entry name" value="DinB/YfiT-like"/>
</dbReference>
<comment type="caution">
    <text evidence="1">The sequence shown here is derived from an EMBL/GenBank/DDBJ whole genome shotgun (WGS) entry which is preliminary data.</text>
</comment>
<dbReference type="Gene3D" id="1.20.120.450">
    <property type="entry name" value="dinb family like domain"/>
    <property type="match status" value="1"/>
</dbReference>
<sequence length="180" mass="19682">MAELYDITLPVLLRYLDNLDGLLAKAGTHLRDSGADEAALLDRALREGMFPLKWQLKIAIGFALRTVNPLLPVPLALPDGALDSIEDVRILARRTRAALAAISREALADAEGKPVSEKAGQAVFERPALEFVTCYALPNFFFHLAMAYAILREAGCPVGKGDFDGFHRYGADVDLKRFAI</sequence>
<reference evidence="2" key="1">
    <citation type="journal article" date="2019" name="Int. J. Syst. Evol. Microbiol.">
        <title>The Global Catalogue of Microorganisms (GCM) 10K type strain sequencing project: providing services to taxonomists for standard genome sequencing and annotation.</title>
        <authorList>
            <consortium name="The Broad Institute Genomics Platform"/>
            <consortium name="The Broad Institute Genome Sequencing Center for Infectious Disease"/>
            <person name="Wu L."/>
            <person name="Ma J."/>
        </authorList>
    </citation>
    <scope>NUCLEOTIDE SEQUENCE [LARGE SCALE GENOMIC DNA]</scope>
    <source>
        <strain evidence="2">NBRC 101365</strain>
    </source>
</reference>
<dbReference type="EMBL" id="BSPC01000007">
    <property type="protein sequence ID" value="GLS17941.1"/>
    <property type="molecule type" value="Genomic_DNA"/>
</dbReference>
<evidence type="ECO:0000313" key="1">
    <source>
        <dbReference type="EMBL" id="GLS17941.1"/>
    </source>
</evidence>
<dbReference type="RefSeq" id="WP_284310773.1">
    <property type="nucleotide sequence ID" value="NZ_BSPC01000007.1"/>
</dbReference>
<proteinExistence type="predicted"/>
<gene>
    <name evidence="1" type="ORF">GCM10007874_09570</name>
</gene>
<evidence type="ECO:0000313" key="2">
    <source>
        <dbReference type="Proteomes" id="UP001156882"/>
    </source>
</evidence>
<dbReference type="SUPFAM" id="SSF109854">
    <property type="entry name" value="DinB/YfiT-like putative metalloenzymes"/>
    <property type="match status" value="1"/>
</dbReference>
<evidence type="ECO:0008006" key="3">
    <source>
        <dbReference type="Google" id="ProtNLM"/>
    </source>
</evidence>
<keyword evidence="2" id="KW-1185">Reference proteome</keyword>
<dbReference type="PANTHER" id="PTHR36922">
    <property type="entry name" value="BLL2446 PROTEIN"/>
    <property type="match status" value="1"/>
</dbReference>
<protein>
    <recommendedName>
        <fullName evidence="3">DUF1993 domain-containing protein</fullName>
    </recommendedName>
</protein>
<name>A0ABQ6CCG3_9HYPH</name>
<accession>A0ABQ6CCG3</accession>
<dbReference type="PANTHER" id="PTHR36922:SF1">
    <property type="entry name" value="DUF1993 DOMAIN-CONTAINING PROTEIN"/>
    <property type="match status" value="1"/>
</dbReference>